<evidence type="ECO:0000256" key="5">
    <source>
        <dbReference type="ARBA" id="ARBA00023136"/>
    </source>
</evidence>
<gene>
    <name evidence="9" type="ORF">ELQ92_09530</name>
</gene>
<comment type="caution">
    <text evidence="9">The sequence shown here is derived from an EMBL/GenBank/DDBJ whole genome shotgun (WGS) entry which is preliminary data.</text>
</comment>
<evidence type="ECO:0000256" key="6">
    <source>
        <dbReference type="SAM" id="MobiDB-lite"/>
    </source>
</evidence>
<evidence type="ECO:0000256" key="2">
    <source>
        <dbReference type="ARBA" id="ARBA00022475"/>
    </source>
</evidence>
<dbReference type="PANTHER" id="PTHR30619:SF1">
    <property type="entry name" value="RECOMBINATION PROTEIN 2"/>
    <property type="match status" value="1"/>
</dbReference>
<keyword evidence="10" id="KW-1185">Reference proteome</keyword>
<feature type="transmembrane region" description="Helical" evidence="7">
    <location>
        <begin position="525"/>
        <end position="546"/>
    </location>
</feature>
<keyword evidence="4 7" id="KW-1133">Transmembrane helix</keyword>
<dbReference type="InterPro" id="IPR052159">
    <property type="entry name" value="Competence_DNA_uptake"/>
</dbReference>
<dbReference type="PANTHER" id="PTHR30619">
    <property type="entry name" value="DNA INTERNALIZATION/COMPETENCE PROTEIN COMEC/REC2"/>
    <property type="match status" value="1"/>
</dbReference>
<feature type="compositionally biased region" description="Basic and acidic residues" evidence="6">
    <location>
        <begin position="24"/>
        <end position="35"/>
    </location>
</feature>
<evidence type="ECO:0000256" key="1">
    <source>
        <dbReference type="ARBA" id="ARBA00004651"/>
    </source>
</evidence>
<evidence type="ECO:0000256" key="3">
    <source>
        <dbReference type="ARBA" id="ARBA00022692"/>
    </source>
</evidence>
<dbReference type="EMBL" id="RZNC01000003">
    <property type="protein sequence ID" value="RWZ61247.1"/>
    <property type="molecule type" value="Genomic_DNA"/>
</dbReference>
<comment type="subcellular location">
    <subcellularLocation>
        <location evidence="1">Cell membrane</location>
        <topology evidence="1">Multi-pass membrane protein</topology>
    </subcellularLocation>
</comment>
<feature type="compositionally biased region" description="Basic residues" evidence="6">
    <location>
        <begin position="9"/>
        <end position="23"/>
    </location>
</feature>
<dbReference type="CDD" id="cd07731">
    <property type="entry name" value="ComA-like_MBL-fold"/>
    <property type="match status" value="1"/>
</dbReference>
<dbReference type="InterPro" id="IPR001279">
    <property type="entry name" value="Metallo-B-lactamas"/>
</dbReference>
<dbReference type="Pfam" id="PF00753">
    <property type="entry name" value="Lactamase_B"/>
    <property type="match status" value="1"/>
</dbReference>
<proteinExistence type="predicted"/>
<feature type="transmembrane region" description="Helical" evidence="7">
    <location>
        <begin position="443"/>
        <end position="462"/>
    </location>
</feature>
<feature type="region of interest" description="Disordered" evidence="6">
    <location>
        <begin position="1"/>
        <end position="35"/>
    </location>
</feature>
<feature type="transmembrane region" description="Helical" evidence="7">
    <location>
        <begin position="133"/>
        <end position="156"/>
    </location>
</feature>
<dbReference type="AlphaFoldDB" id="A0A3S3ZK27"/>
<evidence type="ECO:0000313" key="10">
    <source>
        <dbReference type="Proteomes" id="UP000288603"/>
    </source>
</evidence>
<dbReference type="Gene3D" id="3.60.15.10">
    <property type="entry name" value="Ribonuclease Z/Hydroxyacylglutathione hydrolase-like"/>
    <property type="match status" value="1"/>
</dbReference>
<feature type="transmembrane region" description="Helical" evidence="7">
    <location>
        <begin position="337"/>
        <end position="363"/>
    </location>
</feature>
<feature type="transmembrane region" description="Helical" evidence="7">
    <location>
        <begin position="502"/>
        <end position="518"/>
    </location>
</feature>
<keyword evidence="2" id="KW-1003">Cell membrane</keyword>
<feature type="transmembrane region" description="Helical" evidence="7">
    <location>
        <begin position="280"/>
        <end position="301"/>
    </location>
</feature>
<dbReference type="SMART" id="SM00849">
    <property type="entry name" value="Lactamase_B"/>
    <property type="match status" value="1"/>
</dbReference>
<feature type="domain" description="Metallo-beta-lactamase" evidence="8">
    <location>
        <begin position="568"/>
        <end position="755"/>
    </location>
</feature>
<dbReference type="OrthoDB" id="7177610at2"/>
<feature type="transmembrane region" description="Helical" evidence="7">
    <location>
        <begin position="369"/>
        <end position="389"/>
    </location>
</feature>
<feature type="transmembrane region" description="Helical" evidence="7">
    <location>
        <begin position="94"/>
        <end position="113"/>
    </location>
</feature>
<feature type="transmembrane region" description="Helical" evidence="7">
    <location>
        <begin position="307"/>
        <end position="325"/>
    </location>
</feature>
<dbReference type="GO" id="GO:0005886">
    <property type="term" value="C:plasma membrane"/>
    <property type="evidence" value="ECO:0007669"/>
    <property type="project" value="UniProtKB-SubCell"/>
</dbReference>
<evidence type="ECO:0000313" key="9">
    <source>
        <dbReference type="EMBL" id="RWZ61247.1"/>
    </source>
</evidence>
<dbReference type="Pfam" id="PF03772">
    <property type="entry name" value="Competence"/>
    <property type="match status" value="1"/>
</dbReference>
<evidence type="ECO:0000256" key="4">
    <source>
        <dbReference type="ARBA" id="ARBA00022989"/>
    </source>
</evidence>
<reference evidence="9 10" key="1">
    <citation type="submission" date="2018-12" db="EMBL/GenBank/DDBJ databases">
        <authorList>
            <person name="Li F."/>
        </authorList>
    </citation>
    <scope>NUCLEOTIDE SEQUENCE [LARGE SCALE GENOMIC DNA]</scope>
    <source>
        <strain evidence="9 10">8H24J-4-2</strain>
    </source>
</reference>
<dbReference type="InterPro" id="IPR004477">
    <property type="entry name" value="ComEC_N"/>
</dbReference>
<dbReference type="NCBIfam" id="TIGR00360">
    <property type="entry name" value="ComEC_N-term"/>
    <property type="match status" value="1"/>
</dbReference>
<feature type="transmembrane region" description="Helical" evidence="7">
    <location>
        <begin position="401"/>
        <end position="423"/>
    </location>
</feature>
<name>A0A3S3ZK27_9MICO</name>
<keyword evidence="5 7" id="KW-0472">Membrane</keyword>
<sequence>MAHGERPVPARRRAPRCSRHRRRDPGGTRRARDDVTDLRTIPPAVAAWLAALVCTQSSEPSFWPPVVLTLAVVALVGVLVAVARGGRHQRLSAVLAAVVVSVAAATAVSVAVSAGATERRPSALVGPATDGGIVALAVDVVGPPIALSGAYGLVVVDVTVTGVEDGGARTGGLRAPAVLFASDPAGTIAAGARLVLDARVENGRAGDQRAFVLRAVGDPVVGTPEAPSDPAAAVRTGFSDLAAGFAGDGAALLPGLAVGDTSLVDDALDERMTAASLSHLTAVSGANCALVVGAVFGALALLGAPRWGRVVAALLALAGFVALVTPEPSVVRAAVMAAIVLLGIAVGRPSAGVPVLGIAVVGILVSDPWLSRSFGFALSAAATAGLLLLARPLGRALTRVLPAPVAVALALPLAAQLACQPIIVLIDPAVPVWGVPANMLAAPAAPIATVLGMIACLLLPVAPAVATGVAALAWLPAQWIAGVATAAAAAPDAGLPWPSGPPGVIAWAAVLVTIAVVVSARSLRLAHVAGTMLLLGALAYGTLVGGDRLGEVWSRPTDWSVAMCDVGQGDAVLVRSAGRTALIDTGPDGTGIEECLSDLGVGHIDLLVLTHFDLDHVGGVAAVTGRVREVLHQPVHDPADAALLRDLEARGARLVETTTGLSGTLGDLPWRALWPPPDESHYTGNDGSVVIEFGGAVDAIFLGDLGKDSELALLADGRVGNAYRIVKFAHHGSADQYPALYERIDARLALVSCGRDNDYGHPTRSALALLDAQGTTVARTDQGGTTLVAVRGDSLVTWAAGPRPDSG</sequence>
<accession>A0A3S3ZK27</accession>
<organism evidence="9 10">
    <name type="scientific">Labedella populi</name>
    <dbReference type="NCBI Taxonomy" id="2498850"/>
    <lineage>
        <taxon>Bacteria</taxon>
        <taxon>Bacillati</taxon>
        <taxon>Actinomycetota</taxon>
        <taxon>Actinomycetes</taxon>
        <taxon>Micrococcales</taxon>
        <taxon>Microbacteriaceae</taxon>
        <taxon>Labedella</taxon>
    </lineage>
</organism>
<dbReference type="InterPro" id="IPR035681">
    <property type="entry name" value="ComA-like_MBL"/>
</dbReference>
<keyword evidence="3 7" id="KW-0812">Transmembrane</keyword>
<protein>
    <submittedName>
        <fullName evidence="9">ComEC/Rec2 family competence protein</fullName>
    </submittedName>
</protein>
<dbReference type="SUPFAM" id="SSF56281">
    <property type="entry name" value="Metallo-hydrolase/oxidoreductase"/>
    <property type="match status" value="1"/>
</dbReference>
<evidence type="ECO:0000256" key="7">
    <source>
        <dbReference type="SAM" id="Phobius"/>
    </source>
</evidence>
<feature type="transmembrane region" description="Helical" evidence="7">
    <location>
        <begin position="62"/>
        <end position="82"/>
    </location>
</feature>
<dbReference type="InterPro" id="IPR036866">
    <property type="entry name" value="RibonucZ/Hydroxyglut_hydro"/>
</dbReference>
<evidence type="ECO:0000259" key="8">
    <source>
        <dbReference type="SMART" id="SM00849"/>
    </source>
</evidence>
<feature type="transmembrane region" description="Helical" evidence="7">
    <location>
        <begin position="469"/>
        <end position="490"/>
    </location>
</feature>
<dbReference type="Proteomes" id="UP000288603">
    <property type="component" value="Unassembled WGS sequence"/>
</dbReference>